<dbReference type="InterPro" id="IPR013761">
    <property type="entry name" value="SAM/pointed_sf"/>
</dbReference>
<sequence>MDWYTWLSQTNLDPSLVYEYGLALVRNEVEDEDLPYFNHDFLLSLGITIAKHRLEILKLCAKHHAAAVSAAGGGGLSRLVLVMNMTRKLFARKLGFRRSSAPAQASPYGSQWSGALRRINGGGAMWSGPLDRRLVAAARPLDLKVHERVLYPNWSPMVVRQRQRERSGFVCGSPALSGPIDRLGLSPKVGFYRGETVEDGGGEYYAAQSLWSIMFQDMKPT</sequence>
<dbReference type="Pfam" id="PF07647">
    <property type="entry name" value="SAM_2"/>
    <property type="match status" value="1"/>
</dbReference>
<gene>
    <name evidence="2" type="ORF">SASPL_109614</name>
</gene>
<organism evidence="2">
    <name type="scientific">Salvia splendens</name>
    <name type="common">Scarlet sage</name>
    <dbReference type="NCBI Taxonomy" id="180675"/>
    <lineage>
        <taxon>Eukaryota</taxon>
        <taxon>Viridiplantae</taxon>
        <taxon>Streptophyta</taxon>
        <taxon>Embryophyta</taxon>
        <taxon>Tracheophyta</taxon>
        <taxon>Spermatophyta</taxon>
        <taxon>Magnoliopsida</taxon>
        <taxon>eudicotyledons</taxon>
        <taxon>Gunneridae</taxon>
        <taxon>Pentapetalae</taxon>
        <taxon>asterids</taxon>
        <taxon>lamiids</taxon>
        <taxon>Lamiales</taxon>
        <taxon>Lamiaceae</taxon>
        <taxon>Nepetoideae</taxon>
        <taxon>Mentheae</taxon>
        <taxon>Salviinae</taxon>
        <taxon>Salvia</taxon>
        <taxon>Salvia subgen. Calosphace</taxon>
        <taxon>core Calosphace</taxon>
    </lineage>
</organism>
<comment type="caution">
    <text evidence="2">The sequence shown here is derived from an EMBL/GenBank/DDBJ whole genome shotgun (WGS) entry which is preliminary data.</text>
</comment>
<keyword evidence="3" id="KW-1185">Reference proteome</keyword>
<reference evidence="2" key="2">
    <citation type="submission" date="2020-08" db="EMBL/GenBank/DDBJ databases">
        <title>Plant Genome Project.</title>
        <authorList>
            <person name="Zhang R.-G."/>
        </authorList>
    </citation>
    <scope>NUCLEOTIDE SEQUENCE</scope>
    <source>
        <strain evidence="2">Huo1</strain>
        <tissue evidence="2">Leaf</tissue>
    </source>
</reference>
<feature type="domain" description="SAM" evidence="1">
    <location>
        <begin position="23"/>
        <end position="58"/>
    </location>
</feature>
<evidence type="ECO:0000313" key="3">
    <source>
        <dbReference type="Proteomes" id="UP000298416"/>
    </source>
</evidence>
<dbReference type="EMBL" id="PNBA02000003">
    <property type="protein sequence ID" value="KAG6431535.1"/>
    <property type="molecule type" value="Genomic_DNA"/>
</dbReference>
<evidence type="ECO:0000313" key="2">
    <source>
        <dbReference type="EMBL" id="KAG6431535.1"/>
    </source>
</evidence>
<accession>A0A8X8YEK0</accession>
<dbReference type="CDD" id="cd09487">
    <property type="entry name" value="SAM_superfamily"/>
    <property type="match status" value="1"/>
</dbReference>
<dbReference type="InterPro" id="IPR001660">
    <property type="entry name" value="SAM"/>
</dbReference>
<dbReference type="PANTHER" id="PTHR33915">
    <property type="entry name" value="OSJNBA0033G05.11 PROTEIN"/>
    <property type="match status" value="1"/>
</dbReference>
<dbReference type="Proteomes" id="UP000298416">
    <property type="component" value="Unassembled WGS sequence"/>
</dbReference>
<name>A0A8X8YEK0_SALSN</name>
<protein>
    <recommendedName>
        <fullName evidence="1">SAM domain-containing protein</fullName>
    </recommendedName>
</protein>
<proteinExistence type="predicted"/>
<dbReference type="OrthoDB" id="1887912at2759"/>
<reference evidence="2" key="1">
    <citation type="submission" date="2018-01" db="EMBL/GenBank/DDBJ databases">
        <authorList>
            <person name="Mao J.F."/>
        </authorList>
    </citation>
    <scope>NUCLEOTIDE SEQUENCE</scope>
    <source>
        <strain evidence="2">Huo1</strain>
        <tissue evidence="2">Leaf</tissue>
    </source>
</reference>
<dbReference type="PANTHER" id="PTHR33915:SF3">
    <property type="entry name" value="STERILE ALPHA MOTIF (SAM) DOMAIN PROTEIN"/>
    <property type="match status" value="1"/>
</dbReference>
<dbReference type="SUPFAM" id="SSF47769">
    <property type="entry name" value="SAM/Pointed domain"/>
    <property type="match status" value="1"/>
</dbReference>
<dbReference type="AlphaFoldDB" id="A0A8X8YEK0"/>
<evidence type="ECO:0000259" key="1">
    <source>
        <dbReference type="Pfam" id="PF07647"/>
    </source>
</evidence>
<dbReference type="Gene3D" id="1.10.150.50">
    <property type="entry name" value="Transcription Factor, Ets-1"/>
    <property type="match status" value="1"/>
</dbReference>